<gene>
    <name evidence="1" type="ORF">HKB16_04425</name>
</gene>
<dbReference type="EMBL" id="JABCLB010000539">
    <property type="protein sequence ID" value="NMU82120.1"/>
    <property type="molecule type" value="Genomic_DNA"/>
</dbReference>
<sequence length="89" mass="9864">HKPELVYALTPYQAMNGFREYPVILGLFKKVDVASIEKVVGAFEVSADAEGLEIFFKSILSLDGVVKEAAIKELLEYAENNKKDALFAL</sequence>
<accession>A0A7Y0XAT8</accession>
<evidence type="ECO:0000313" key="2">
    <source>
        <dbReference type="Proteomes" id="UP000518904"/>
    </source>
</evidence>
<dbReference type="SUPFAM" id="SSF51182">
    <property type="entry name" value="RmlC-like cupins"/>
    <property type="match status" value="1"/>
</dbReference>
<dbReference type="InterPro" id="IPR011051">
    <property type="entry name" value="RmlC_Cupin_sf"/>
</dbReference>
<protein>
    <submittedName>
        <fullName evidence="1">Mannose-6-phosphate isomerase</fullName>
    </submittedName>
</protein>
<organism evidence="1 2">
    <name type="scientific">Vibrio parahaemolyticus</name>
    <dbReference type="NCBI Taxonomy" id="670"/>
    <lineage>
        <taxon>Bacteria</taxon>
        <taxon>Pseudomonadati</taxon>
        <taxon>Pseudomonadota</taxon>
        <taxon>Gammaproteobacteria</taxon>
        <taxon>Vibrionales</taxon>
        <taxon>Vibrionaceae</taxon>
        <taxon>Vibrio</taxon>
    </lineage>
</organism>
<proteinExistence type="predicted"/>
<dbReference type="GO" id="GO:0016853">
    <property type="term" value="F:isomerase activity"/>
    <property type="evidence" value="ECO:0007669"/>
    <property type="project" value="UniProtKB-KW"/>
</dbReference>
<dbReference type="AlphaFoldDB" id="A0A7Y0XAT8"/>
<feature type="non-terminal residue" evidence="1">
    <location>
        <position position="1"/>
    </location>
</feature>
<reference evidence="1 2" key="1">
    <citation type="submission" date="2020-04" db="EMBL/GenBank/DDBJ databases">
        <title>Whole-genome sequencing of Vibrio spp. from China reveals different genetic environments of blaCTX-M-14 among diverse lineages.</title>
        <authorList>
            <person name="Zheng Z."/>
            <person name="Ye L."/>
            <person name="Chen S."/>
        </authorList>
    </citation>
    <scope>NUCLEOTIDE SEQUENCE [LARGE SCALE GENOMIC DNA]</scope>
    <source>
        <strain evidence="1 2">Vb0551</strain>
    </source>
</reference>
<name>A0A7Y0XAT8_VIBPH</name>
<feature type="non-terminal residue" evidence="1">
    <location>
        <position position="89"/>
    </location>
</feature>
<comment type="caution">
    <text evidence="1">The sequence shown here is derived from an EMBL/GenBank/DDBJ whole genome shotgun (WGS) entry which is preliminary data.</text>
</comment>
<dbReference type="Proteomes" id="UP000518904">
    <property type="component" value="Unassembled WGS sequence"/>
</dbReference>
<keyword evidence="1" id="KW-0413">Isomerase</keyword>
<evidence type="ECO:0000313" key="1">
    <source>
        <dbReference type="EMBL" id="NMU82120.1"/>
    </source>
</evidence>